<evidence type="ECO:0000313" key="2">
    <source>
        <dbReference type="Proteomes" id="UP001152759"/>
    </source>
</evidence>
<dbReference type="AlphaFoldDB" id="A0A9P0ADD9"/>
<evidence type="ECO:0000313" key="1">
    <source>
        <dbReference type="EMBL" id="CAH0389361.1"/>
    </source>
</evidence>
<name>A0A9P0ADD9_BEMTA</name>
<proteinExistence type="predicted"/>
<dbReference type="Proteomes" id="UP001152759">
    <property type="component" value="Chromosome 4"/>
</dbReference>
<reference evidence="1" key="1">
    <citation type="submission" date="2021-12" db="EMBL/GenBank/DDBJ databases">
        <authorList>
            <person name="King R."/>
        </authorList>
    </citation>
    <scope>NUCLEOTIDE SEQUENCE</scope>
</reference>
<protein>
    <submittedName>
        <fullName evidence="1">Uncharacterized protein</fullName>
    </submittedName>
</protein>
<dbReference type="EMBL" id="OU963865">
    <property type="protein sequence ID" value="CAH0389361.1"/>
    <property type="molecule type" value="Genomic_DNA"/>
</dbReference>
<sequence>MSYFFPPLLEKYCTCTRNEDVLKCVSGRIMNQRKESVKTDFLILGDEAPQYVTKLSKDRMSTLWTHQYKETLYPFSQVLRLRVLQVTVNTNCEKEKQNNPQ</sequence>
<gene>
    <name evidence="1" type="ORF">BEMITA_LOCUS8199</name>
</gene>
<keyword evidence="2" id="KW-1185">Reference proteome</keyword>
<organism evidence="1 2">
    <name type="scientific">Bemisia tabaci</name>
    <name type="common">Sweetpotato whitefly</name>
    <name type="synonym">Aleurodes tabaci</name>
    <dbReference type="NCBI Taxonomy" id="7038"/>
    <lineage>
        <taxon>Eukaryota</taxon>
        <taxon>Metazoa</taxon>
        <taxon>Ecdysozoa</taxon>
        <taxon>Arthropoda</taxon>
        <taxon>Hexapoda</taxon>
        <taxon>Insecta</taxon>
        <taxon>Pterygota</taxon>
        <taxon>Neoptera</taxon>
        <taxon>Paraneoptera</taxon>
        <taxon>Hemiptera</taxon>
        <taxon>Sternorrhyncha</taxon>
        <taxon>Aleyrodoidea</taxon>
        <taxon>Aleyrodidae</taxon>
        <taxon>Aleyrodinae</taxon>
        <taxon>Bemisia</taxon>
    </lineage>
</organism>
<accession>A0A9P0ADD9</accession>